<dbReference type="Gene3D" id="3.40.50.300">
    <property type="entry name" value="P-loop containing nucleotide triphosphate hydrolases"/>
    <property type="match status" value="1"/>
</dbReference>
<comment type="caution">
    <text evidence="6">The sequence shown here is derived from an EMBL/GenBank/DDBJ whole genome shotgun (WGS) entry which is preliminary data.</text>
</comment>
<feature type="domain" description="Hydrogen maturase F tetramerization" evidence="5">
    <location>
        <begin position="275"/>
        <end position="390"/>
    </location>
</feature>
<dbReference type="Gene3D" id="3.40.50.11410">
    <property type="match status" value="1"/>
</dbReference>
<dbReference type="AlphaFoldDB" id="A0A9D1WJP3"/>
<keyword evidence="1" id="KW-0547">Nucleotide-binding</keyword>
<evidence type="ECO:0000259" key="4">
    <source>
        <dbReference type="Pfam" id="PF18128"/>
    </source>
</evidence>
<protein>
    <submittedName>
        <fullName evidence="6">[FeFe] hydrogenase H-cluster maturation GTPase HydF</fullName>
    </submittedName>
</protein>
<gene>
    <name evidence="6" type="primary">hydF</name>
    <name evidence="6" type="ORF">IAA45_10775</name>
</gene>
<evidence type="ECO:0000256" key="2">
    <source>
        <dbReference type="ARBA" id="ARBA00023134"/>
    </source>
</evidence>
<evidence type="ECO:0000259" key="3">
    <source>
        <dbReference type="Pfam" id="PF01926"/>
    </source>
</evidence>
<dbReference type="Proteomes" id="UP000886817">
    <property type="component" value="Unassembled WGS sequence"/>
</dbReference>
<dbReference type="InterPro" id="IPR005225">
    <property type="entry name" value="Small_GTP-bd"/>
</dbReference>
<feature type="domain" description="Hydrogen maturase F dimerization" evidence="4">
    <location>
        <begin position="173"/>
        <end position="271"/>
    </location>
</feature>
<dbReference type="Pfam" id="PF01926">
    <property type="entry name" value="MMR_HSR1"/>
    <property type="match status" value="1"/>
</dbReference>
<dbReference type="GO" id="GO:0002098">
    <property type="term" value="P:tRNA wobble uridine modification"/>
    <property type="evidence" value="ECO:0007669"/>
    <property type="project" value="TreeGrafter"/>
</dbReference>
<sequence length="400" mass="44363">MSINQTPASERIHISFFGKRNAGKSSIINAVTAQDLAIVSEIKGTTTDPVYKTMELLPLGPVMLIDTPGIDDEGELGALRIRKSYQVLNKTDIAVLIVDAYLGLSPEDRALIQRFQKKKIPYLVVYNKADLLPRVPAATDREIWVSAAEGFHIYDLKEKIASLRPDEDNQKRIIGDFLQPADTAVLVIPIDKAAPKGRLILPQQQTIRDILESGANCLITRDTELKEALSRLTAPPRLVITDSQAFARVSKDVPEEVPLTSFSILFARYKGNLETAVAGAAALKDLQDGDRILICEGCTHHRQCDDIGTVKIPRWIREFTGKTPDFDFTSGTGFPDDLSPYKLVVHCGGCMLNEREMKYRIQCAQDQQVSMTNYGILIAHTHGILKRSVAIFPEVSRLLP</sequence>
<evidence type="ECO:0000313" key="6">
    <source>
        <dbReference type="EMBL" id="HIX60178.1"/>
    </source>
</evidence>
<dbReference type="SUPFAM" id="SSF52540">
    <property type="entry name" value="P-loop containing nucleoside triphosphate hydrolases"/>
    <property type="match status" value="1"/>
</dbReference>
<dbReference type="CDD" id="cd00880">
    <property type="entry name" value="Era_like"/>
    <property type="match status" value="1"/>
</dbReference>
<dbReference type="Pfam" id="PF18128">
    <property type="entry name" value="HydF_dimer"/>
    <property type="match status" value="1"/>
</dbReference>
<evidence type="ECO:0000256" key="1">
    <source>
        <dbReference type="ARBA" id="ARBA00022741"/>
    </source>
</evidence>
<dbReference type="InterPro" id="IPR027417">
    <property type="entry name" value="P-loop_NTPase"/>
</dbReference>
<feature type="domain" description="G" evidence="3">
    <location>
        <begin position="14"/>
        <end position="128"/>
    </location>
</feature>
<dbReference type="PANTHER" id="PTHR42714">
    <property type="entry name" value="TRNA MODIFICATION GTPASE GTPBP3"/>
    <property type="match status" value="1"/>
</dbReference>
<dbReference type="GO" id="GO:0005525">
    <property type="term" value="F:GTP binding"/>
    <property type="evidence" value="ECO:0007669"/>
    <property type="project" value="UniProtKB-KW"/>
</dbReference>
<reference evidence="6" key="1">
    <citation type="journal article" date="2021" name="PeerJ">
        <title>Extensive microbial diversity within the chicken gut microbiome revealed by metagenomics and culture.</title>
        <authorList>
            <person name="Gilroy R."/>
            <person name="Ravi A."/>
            <person name="Getino M."/>
            <person name="Pursley I."/>
            <person name="Horton D.L."/>
            <person name="Alikhan N.F."/>
            <person name="Baker D."/>
            <person name="Gharbi K."/>
            <person name="Hall N."/>
            <person name="Watson M."/>
            <person name="Adriaenssens E.M."/>
            <person name="Foster-Nyarko E."/>
            <person name="Jarju S."/>
            <person name="Secka A."/>
            <person name="Antonio M."/>
            <person name="Oren A."/>
            <person name="Chaudhuri R.R."/>
            <person name="La Ragione R."/>
            <person name="Hildebrand F."/>
            <person name="Pallen M.J."/>
        </authorList>
    </citation>
    <scope>NUCLEOTIDE SEQUENCE</scope>
    <source>
        <strain evidence="6">ChiSjej1B19-8411</strain>
    </source>
</reference>
<evidence type="ECO:0000313" key="7">
    <source>
        <dbReference type="Proteomes" id="UP000886817"/>
    </source>
</evidence>
<proteinExistence type="predicted"/>
<dbReference type="InterPro" id="IPR006073">
    <property type="entry name" value="GTP-bd"/>
</dbReference>
<accession>A0A9D1WJP3</accession>
<dbReference type="Pfam" id="PF18133">
    <property type="entry name" value="HydF_tetramer"/>
    <property type="match status" value="1"/>
</dbReference>
<organism evidence="6 7">
    <name type="scientific">Candidatus Blautia gallistercoris</name>
    <dbReference type="NCBI Taxonomy" id="2838490"/>
    <lineage>
        <taxon>Bacteria</taxon>
        <taxon>Bacillati</taxon>
        <taxon>Bacillota</taxon>
        <taxon>Clostridia</taxon>
        <taxon>Lachnospirales</taxon>
        <taxon>Lachnospiraceae</taxon>
        <taxon>Blautia</taxon>
    </lineage>
</organism>
<dbReference type="NCBIfam" id="TIGR03918">
    <property type="entry name" value="GTP_HydF"/>
    <property type="match status" value="1"/>
</dbReference>
<dbReference type="EMBL" id="DXEX01000231">
    <property type="protein sequence ID" value="HIX60178.1"/>
    <property type="molecule type" value="Genomic_DNA"/>
</dbReference>
<reference evidence="6" key="2">
    <citation type="submission" date="2021-04" db="EMBL/GenBank/DDBJ databases">
        <authorList>
            <person name="Gilroy R."/>
        </authorList>
    </citation>
    <scope>NUCLEOTIDE SEQUENCE</scope>
    <source>
        <strain evidence="6">ChiSjej1B19-8411</strain>
    </source>
</reference>
<dbReference type="InterPro" id="IPR023873">
    <property type="entry name" value="FeFe-hyd_GTPase_HydF"/>
</dbReference>
<dbReference type="InterPro" id="IPR040644">
    <property type="entry name" value="HydF_tetramer"/>
</dbReference>
<dbReference type="InterPro" id="IPR041606">
    <property type="entry name" value="HydF_dimer"/>
</dbReference>
<dbReference type="Gene3D" id="3.40.50.11420">
    <property type="match status" value="1"/>
</dbReference>
<dbReference type="GO" id="GO:0005737">
    <property type="term" value="C:cytoplasm"/>
    <property type="evidence" value="ECO:0007669"/>
    <property type="project" value="TreeGrafter"/>
</dbReference>
<name>A0A9D1WJP3_9FIRM</name>
<evidence type="ECO:0000259" key="5">
    <source>
        <dbReference type="Pfam" id="PF18133"/>
    </source>
</evidence>
<dbReference type="PANTHER" id="PTHR42714:SF6">
    <property type="entry name" value="TRANSLATION INITIATION FACTOR IF-2"/>
    <property type="match status" value="1"/>
</dbReference>
<dbReference type="GO" id="GO:0030488">
    <property type="term" value="P:tRNA methylation"/>
    <property type="evidence" value="ECO:0007669"/>
    <property type="project" value="TreeGrafter"/>
</dbReference>
<dbReference type="NCBIfam" id="TIGR00231">
    <property type="entry name" value="small_GTP"/>
    <property type="match status" value="1"/>
</dbReference>
<keyword evidence="2" id="KW-0342">GTP-binding</keyword>